<keyword evidence="8" id="KW-1133">Transmembrane helix</keyword>
<dbReference type="PANTHER" id="PTHR38831">
    <property type="entry name" value="TYPE II SECRETION SYSTEM PROTEIN K"/>
    <property type="match status" value="1"/>
</dbReference>
<dbReference type="EMBL" id="UGJR01000002">
    <property type="protein sequence ID" value="STR41000.1"/>
    <property type="molecule type" value="Genomic_DNA"/>
</dbReference>
<dbReference type="Pfam" id="PF21687">
    <property type="entry name" value="T2SSK_1st"/>
    <property type="match status" value="1"/>
</dbReference>
<feature type="domain" description="T2SS protein K first SAM-like" evidence="10">
    <location>
        <begin position="102"/>
        <end position="212"/>
    </location>
</feature>
<dbReference type="InterPro" id="IPR049031">
    <property type="entry name" value="T2SSK_SAM-like_1st"/>
</dbReference>
<evidence type="ECO:0000313" key="11">
    <source>
        <dbReference type="EMBL" id="STR41000.1"/>
    </source>
</evidence>
<evidence type="ECO:0000313" key="12">
    <source>
        <dbReference type="Proteomes" id="UP000255050"/>
    </source>
</evidence>
<evidence type="ECO:0000256" key="9">
    <source>
        <dbReference type="ARBA" id="ARBA00023136"/>
    </source>
</evidence>
<gene>
    <name evidence="11" type="ORF">NCTC11694_02175</name>
</gene>
<reference evidence="11 12" key="1">
    <citation type="submission" date="2018-06" db="EMBL/GenBank/DDBJ databases">
        <authorList>
            <consortium name="Pathogen Informatics"/>
            <person name="Doyle S."/>
        </authorList>
    </citation>
    <scope>NUCLEOTIDE SEQUENCE [LARGE SCALE GENOMIC DNA]</scope>
    <source>
        <strain evidence="11 12">NCTC11694</strain>
    </source>
</reference>
<dbReference type="SUPFAM" id="SSF54523">
    <property type="entry name" value="Pili subunits"/>
    <property type="match status" value="1"/>
</dbReference>
<dbReference type="Gene3D" id="1.10.40.60">
    <property type="entry name" value="EpsJ-like"/>
    <property type="match status" value="2"/>
</dbReference>
<protein>
    <submittedName>
        <fullName evidence="11">General secretion pathway protein K</fullName>
    </submittedName>
</protein>
<evidence type="ECO:0000256" key="2">
    <source>
        <dbReference type="ARBA" id="ARBA00007246"/>
    </source>
</evidence>
<evidence type="ECO:0000256" key="5">
    <source>
        <dbReference type="ARBA" id="ARBA00022519"/>
    </source>
</evidence>
<keyword evidence="6" id="KW-0812">Transmembrane</keyword>
<dbReference type="NCBIfam" id="NF037980">
    <property type="entry name" value="T2SS_GspK"/>
    <property type="match status" value="1"/>
</dbReference>
<dbReference type="Proteomes" id="UP000255050">
    <property type="component" value="Unassembled WGS sequence"/>
</dbReference>
<dbReference type="GO" id="GO:0009306">
    <property type="term" value="P:protein secretion"/>
    <property type="evidence" value="ECO:0007669"/>
    <property type="project" value="InterPro"/>
</dbReference>
<dbReference type="GO" id="GO:0005886">
    <property type="term" value="C:plasma membrane"/>
    <property type="evidence" value="ECO:0007669"/>
    <property type="project" value="UniProtKB-SubCell"/>
</dbReference>
<dbReference type="InterPro" id="IPR005628">
    <property type="entry name" value="GspK"/>
</dbReference>
<evidence type="ECO:0000256" key="4">
    <source>
        <dbReference type="ARBA" id="ARBA00022475"/>
    </source>
</evidence>
<dbReference type="SUPFAM" id="SSF158544">
    <property type="entry name" value="GspK insert domain-like"/>
    <property type="match status" value="1"/>
</dbReference>
<keyword evidence="4" id="KW-1003">Cell membrane</keyword>
<name>A0A7H4LXX4_9ENTR</name>
<keyword evidence="5" id="KW-0997">Cell inner membrane</keyword>
<organism evidence="11 12">
    <name type="scientific">Klebsiella michiganensis</name>
    <dbReference type="NCBI Taxonomy" id="1134687"/>
    <lineage>
        <taxon>Bacteria</taxon>
        <taxon>Pseudomonadati</taxon>
        <taxon>Pseudomonadota</taxon>
        <taxon>Gammaproteobacteria</taxon>
        <taxon>Enterobacterales</taxon>
        <taxon>Enterobacteriaceae</taxon>
        <taxon>Klebsiella/Raoultella group</taxon>
        <taxon>Klebsiella</taxon>
    </lineage>
</organism>
<evidence type="ECO:0000256" key="6">
    <source>
        <dbReference type="ARBA" id="ARBA00022692"/>
    </source>
</evidence>
<dbReference type="InterPro" id="IPR038072">
    <property type="entry name" value="GspK_central_sf"/>
</dbReference>
<comment type="subcellular location">
    <subcellularLocation>
        <location evidence="1">Cell inner membrane</location>
    </subcellularLocation>
</comment>
<keyword evidence="3" id="KW-0813">Transport</keyword>
<comment type="caution">
    <text evidence="11">The sequence shown here is derived from an EMBL/GenBank/DDBJ whole genome shotgun (WGS) entry which is preliminary data.</text>
</comment>
<keyword evidence="7" id="KW-0653">Protein transport</keyword>
<evidence type="ECO:0000259" key="10">
    <source>
        <dbReference type="Pfam" id="PF21687"/>
    </source>
</evidence>
<comment type="similarity">
    <text evidence="2">Belongs to the GSP K family.</text>
</comment>
<keyword evidence="9" id="KW-0472">Membrane</keyword>
<evidence type="ECO:0000256" key="1">
    <source>
        <dbReference type="ARBA" id="ARBA00004533"/>
    </source>
</evidence>
<dbReference type="InterPro" id="IPR045584">
    <property type="entry name" value="Pilin-like"/>
</dbReference>
<evidence type="ECO:0000256" key="3">
    <source>
        <dbReference type="ARBA" id="ARBA00022448"/>
    </source>
</evidence>
<proteinExistence type="inferred from homology"/>
<evidence type="ECO:0000256" key="7">
    <source>
        <dbReference type="ARBA" id="ARBA00022927"/>
    </source>
</evidence>
<evidence type="ECO:0000256" key="8">
    <source>
        <dbReference type="ARBA" id="ARBA00022989"/>
    </source>
</evidence>
<accession>A0A7H4LXX4</accession>
<dbReference type="AlphaFoldDB" id="A0A7H4LXX4"/>
<dbReference type="Gene3D" id="3.30.1300.30">
    <property type="entry name" value="GSPII I/J protein-like"/>
    <property type="match status" value="1"/>
</dbReference>
<dbReference type="PANTHER" id="PTHR38831:SF1">
    <property type="entry name" value="TYPE II SECRETION SYSTEM PROTEIN K-RELATED"/>
    <property type="match status" value="1"/>
</dbReference>
<sequence>MKRRQRGVALLVVLLILALMVTMSTTIAERNGRAWQRTMAQVERLRAKWYARSAESLAAKILQRDASGSPNKTDLAQKWAQGPRRFTIDDGEVSGLIVDGQACFNLNAINQGGAGEGRQSTLPYSRQVFRQLLINLGEGALRATQITAALSDWIDSDNAPGIEGSEDARDGPQSAPYLPAHQPMQDISELRTVSGVDAELYRRLLPYVCVLPVQTLSININTLSESQSPLFAALFVGNWIPRGRRSCYSNVRTAAGIAQQHFWLRRRLRTGDTSAIKYVLTVKSDLFFADFNVQVGGHSL</sequence>